<dbReference type="InterPro" id="IPR036867">
    <property type="entry name" value="R3H_dom_sf"/>
</dbReference>
<sequence length="119" mass="13877">MVEKEDGFELDFDICEPTVSAFAELFAEQEKMKGLLKCLEDEVTAFFREWPSSVYVSDLQTSFERMNLHALCQYMDLRSHSEYHLHICNSLCICKTLLTHVPRGINSFIDLGYCMFVFE</sequence>
<protein>
    <submittedName>
        <fullName evidence="1">Uncharacterized protein</fullName>
    </submittedName>
</protein>
<dbReference type="Proteomes" id="UP001186944">
    <property type="component" value="Unassembled WGS sequence"/>
</dbReference>
<proteinExistence type="predicted"/>
<evidence type="ECO:0000313" key="2">
    <source>
        <dbReference type="Proteomes" id="UP001186944"/>
    </source>
</evidence>
<dbReference type="GO" id="GO:0003676">
    <property type="term" value="F:nucleic acid binding"/>
    <property type="evidence" value="ECO:0007669"/>
    <property type="project" value="InterPro"/>
</dbReference>
<dbReference type="EMBL" id="VSWD01000008">
    <property type="protein sequence ID" value="KAK3095415.1"/>
    <property type="molecule type" value="Genomic_DNA"/>
</dbReference>
<name>A0AA89BTN3_PINIB</name>
<reference evidence="1" key="1">
    <citation type="submission" date="2019-08" db="EMBL/GenBank/DDBJ databases">
        <title>The improved chromosome-level genome for the pearl oyster Pinctada fucata martensii using PacBio sequencing and Hi-C.</title>
        <authorList>
            <person name="Zheng Z."/>
        </authorList>
    </citation>
    <scope>NUCLEOTIDE SEQUENCE</scope>
    <source>
        <strain evidence="1">ZZ-2019</strain>
        <tissue evidence="1">Adductor muscle</tissue>
    </source>
</reference>
<accession>A0AA89BTN3</accession>
<dbReference type="PANTHER" id="PTHR32019">
    <property type="entry name" value="R3H DOMAIN-CONTAINING PROTEIN 4"/>
    <property type="match status" value="1"/>
</dbReference>
<dbReference type="SUPFAM" id="SSF82708">
    <property type="entry name" value="R3H domain"/>
    <property type="match status" value="1"/>
</dbReference>
<organism evidence="1 2">
    <name type="scientific">Pinctada imbricata</name>
    <name type="common">Atlantic pearl-oyster</name>
    <name type="synonym">Pinctada martensii</name>
    <dbReference type="NCBI Taxonomy" id="66713"/>
    <lineage>
        <taxon>Eukaryota</taxon>
        <taxon>Metazoa</taxon>
        <taxon>Spiralia</taxon>
        <taxon>Lophotrochozoa</taxon>
        <taxon>Mollusca</taxon>
        <taxon>Bivalvia</taxon>
        <taxon>Autobranchia</taxon>
        <taxon>Pteriomorphia</taxon>
        <taxon>Pterioida</taxon>
        <taxon>Pterioidea</taxon>
        <taxon>Pteriidae</taxon>
        <taxon>Pinctada</taxon>
    </lineage>
</organism>
<evidence type="ECO:0000313" key="1">
    <source>
        <dbReference type="EMBL" id="KAK3095415.1"/>
    </source>
</evidence>
<dbReference type="InterPro" id="IPR039629">
    <property type="entry name" value="R3HDM4"/>
</dbReference>
<comment type="caution">
    <text evidence="1">The sequence shown here is derived from an EMBL/GenBank/DDBJ whole genome shotgun (WGS) entry which is preliminary data.</text>
</comment>
<dbReference type="PANTHER" id="PTHR32019:SF2">
    <property type="entry name" value="R3H DOMAIN-CONTAINING PROTEIN 4"/>
    <property type="match status" value="1"/>
</dbReference>
<keyword evidence="2" id="KW-1185">Reference proteome</keyword>
<dbReference type="CDD" id="cd02325">
    <property type="entry name" value="R3H"/>
    <property type="match status" value="1"/>
</dbReference>
<gene>
    <name evidence="1" type="ORF">FSP39_014400</name>
</gene>
<dbReference type="AlphaFoldDB" id="A0AA89BTN3"/>